<gene>
    <name evidence="2" type="ORF">LAMO00422_LOCUS8358</name>
</gene>
<dbReference type="Pfam" id="PF13650">
    <property type="entry name" value="Asp_protease_2"/>
    <property type="match status" value="1"/>
</dbReference>
<organism evidence="2">
    <name type="scientific">Amorphochlora amoebiformis</name>
    <dbReference type="NCBI Taxonomy" id="1561963"/>
    <lineage>
        <taxon>Eukaryota</taxon>
        <taxon>Sar</taxon>
        <taxon>Rhizaria</taxon>
        <taxon>Cercozoa</taxon>
        <taxon>Chlorarachniophyceae</taxon>
        <taxon>Amorphochlora</taxon>
    </lineage>
</organism>
<dbReference type="EMBL" id="HBEM01011983">
    <property type="protein sequence ID" value="CAD8445879.1"/>
    <property type="molecule type" value="Transcribed_RNA"/>
</dbReference>
<dbReference type="CDD" id="cd05483">
    <property type="entry name" value="retropepsin_like_bacteria"/>
    <property type="match status" value="1"/>
</dbReference>
<reference evidence="2" key="1">
    <citation type="submission" date="2021-01" db="EMBL/GenBank/DDBJ databases">
        <authorList>
            <person name="Corre E."/>
            <person name="Pelletier E."/>
            <person name="Niang G."/>
            <person name="Scheremetjew M."/>
            <person name="Finn R."/>
            <person name="Kale V."/>
            <person name="Holt S."/>
            <person name="Cochrane G."/>
            <person name="Meng A."/>
            <person name="Brown T."/>
            <person name="Cohen L."/>
        </authorList>
    </citation>
    <scope>NUCLEOTIDE SEQUENCE</scope>
    <source>
        <strain evidence="2">CCMP2058</strain>
    </source>
</reference>
<dbReference type="InterPro" id="IPR021109">
    <property type="entry name" value="Peptidase_aspartic_dom_sf"/>
</dbReference>
<dbReference type="Gene3D" id="2.40.70.10">
    <property type="entry name" value="Acid Proteases"/>
    <property type="match status" value="1"/>
</dbReference>
<dbReference type="InterPro" id="IPR034122">
    <property type="entry name" value="Retropepsin-like_bacterial"/>
</dbReference>
<evidence type="ECO:0000256" key="1">
    <source>
        <dbReference type="SAM" id="MobiDB-lite"/>
    </source>
</evidence>
<feature type="region of interest" description="Disordered" evidence="1">
    <location>
        <begin position="579"/>
        <end position="637"/>
    </location>
</feature>
<feature type="compositionally biased region" description="Polar residues" evidence="1">
    <location>
        <begin position="582"/>
        <end position="591"/>
    </location>
</feature>
<protein>
    <submittedName>
        <fullName evidence="2">Uncharacterized protein</fullName>
    </submittedName>
</protein>
<name>A0A7S0D7W8_9EUKA</name>
<feature type="compositionally biased region" description="Basic and acidic residues" evidence="1">
    <location>
        <begin position="593"/>
        <end position="623"/>
    </location>
</feature>
<proteinExistence type="predicted"/>
<sequence>MQGLFSRKAPLVPDDMSWDHSKSSAVPCYVDEDQIMVRVKINGENSGGVFLLDTCSSLCCITQTLADSLGVPKFGSAFAMEPNGVLLAPLRKCDSLQVGPLTIRGLICLETSSMDHFSDVHKIDGILGWDVFRRAVIEIPGGLKFSKISNVPSGFIQMRHPRNPPSLSGQAYTDFMDAKEGDPMHISPRLEGEFTHPSYANGSSLPLQITLQNSSTLEDYIDDEFTPLFPEDEPLKEYAEQILRGNKKATCPEGIGCAADRLMDRLIKDNYTIPKTLIDNIKNPQTVADFRERYPDSKLLSSNSDQEAEVIQLSDKVPTKRIEMVEVSSDEFTSIGPNRIIEGLGGAQDAQAGEIILSINETTLHAEIAFGEFSGSGTFIPSVGIFGNLTYKNKPGGTFRLQQKPLYGWHKLEFVSRAAMIEAKIRTQGGYRSTRFIIDTGASGVNVLLHPRGGRALDVGSDELPRLSNSMLEYKSVSTISALQPSKILTDNVNLPWLMLCGRVFRDLAATKVSSSNFDVTPCSMGFISARIFNQFNTTFDFPRRRISLQRYDDKDAFSALYNSPDLPTRNERCQAIGELPLSSQDKSMQNPKAEEERIKNQEKLARGDDIPTVSSDERDHPLWPRARTRPPNEFTF</sequence>
<accession>A0A7S0D7W8</accession>
<dbReference type="AlphaFoldDB" id="A0A7S0D7W8"/>
<evidence type="ECO:0000313" key="2">
    <source>
        <dbReference type="EMBL" id="CAD8445879.1"/>
    </source>
</evidence>